<dbReference type="AlphaFoldDB" id="A0A5R9F3Y9"/>
<dbReference type="Proteomes" id="UP000308230">
    <property type="component" value="Unassembled WGS sequence"/>
</dbReference>
<dbReference type="RefSeq" id="WP_138127646.1">
    <property type="nucleotide sequence ID" value="NZ_SWLG01000011.1"/>
</dbReference>
<dbReference type="OrthoDB" id="9798559at2"/>
<gene>
    <name evidence="1" type="primary">thiS</name>
    <name evidence="1" type="ORF">FCL54_15460</name>
</gene>
<dbReference type="EMBL" id="SWLG01000011">
    <property type="protein sequence ID" value="TLS36328.1"/>
    <property type="molecule type" value="Genomic_DNA"/>
</dbReference>
<name>A0A5R9F3Y9_9BACL</name>
<dbReference type="PANTHER" id="PTHR34472:SF1">
    <property type="entry name" value="SULFUR CARRIER PROTEIN THIS"/>
    <property type="match status" value="1"/>
</dbReference>
<sequence>MNLIINGETHDMSVETIDEVVEHFGLQQGLVVAEVNGIVIERNEWENTTVTEGMRIELVHFVGGG</sequence>
<dbReference type="InterPro" id="IPR012675">
    <property type="entry name" value="Beta-grasp_dom_sf"/>
</dbReference>
<evidence type="ECO:0000313" key="1">
    <source>
        <dbReference type="EMBL" id="TLS36328.1"/>
    </source>
</evidence>
<dbReference type="NCBIfam" id="TIGR01683">
    <property type="entry name" value="thiS"/>
    <property type="match status" value="1"/>
</dbReference>
<dbReference type="InterPro" id="IPR010035">
    <property type="entry name" value="Thi_S"/>
</dbReference>
<accession>A0A5R9F3Y9</accession>
<organism evidence="1 2">
    <name type="scientific">Exobacillus caeni</name>
    <dbReference type="NCBI Taxonomy" id="2574798"/>
    <lineage>
        <taxon>Bacteria</taxon>
        <taxon>Bacillati</taxon>
        <taxon>Bacillota</taxon>
        <taxon>Bacilli</taxon>
        <taxon>Bacillales</taxon>
        <taxon>Guptibacillaceae</taxon>
        <taxon>Exobacillus</taxon>
    </lineage>
</organism>
<dbReference type="PANTHER" id="PTHR34472">
    <property type="entry name" value="SULFUR CARRIER PROTEIN THIS"/>
    <property type="match status" value="1"/>
</dbReference>
<dbReference type="Pfam" id="PF02597">
    <property type="entry name" value="ThiS"/>
    <property type="match status" value="1"/>
</dbReference>
<comment type="caution">
    <text evidence="1">The sequence shown here is derived from an EMBL/GenBank/DDBJ whole genome shotgun (WGS) entry which is preliminary data.</text>
</comment>
<dbReference type="InterPro" id="IPR016155">
    <property type="entry name" value="Mopterin_synth/thiamin_S_b"/>
</dbReference>
<dbReference type="CDD" id="cd00565">
    <property type="entry name" value="Ubl_ThiS"/>
    <property type="match status" value="1"/>
</dbReference>
<keyword evidence="2" id="KW-1185">Reference proteome</keyword>
<reference evidence="1 2" key="1">
    <citation type="submission" date="2019-04" db="EMBL/GenBank/DDBJ databases">
        <title>Bacillus caeni sp. nov., a bacterium isolated from mangrove sediment.</title>
        <authorList>
            <person name="Huang H."/>
            <person name="Mo K."/>
            <person name="Hu Y."/>
        </authorList>
    </citation>
    <scope>NUCLEOTIDE SEQUENCE [LARGE SCALE GENOMIC DNA]</scope>
    <source>
        <strain evidence="1 2">HB172195</strain>
    </source>
</reference>
<dbReference type="SUPFAM" id="SSF54285">
    <property type="entry name" value="MoaD/ThiS"/>
    <property type="match status" value="1"/>
</dbReference>
<proteinExistence type="predicted"/>
<evidence type="ECO:0000313" key="2">
    <source>
        <dbReference type="Proteomes" id="UP000308230"/>
    </source>
</evidence>
<protein>
    <submittedName>
        <fullName evidence="1">Sulfur carrier protein ThiS</fullName>
    </submittedName>
</protein>
<dbReference type="Gene3D" id="3.10.20.30">
    <property type="match status" value="1"/>
</dbReference>
<dbReference type="InterPro" id="IPR003749">
    <property type="entry name" value="ThiS/MoaD-like"/>
</dbReference>